<name>A0A1G2E959_9BACT</name>
<dbReference type="EMBL" id="MHMD01000001">
    <property type="protein sequence ID" value="OGZ22345.1"/>
    <property type="molecule type" value="Genomic_DNA"/>
</dbReference>
<comment type="caution">
    <text evidence="1">The sequence shown here is derived from an EMBL/GenBank/DDBJ whole genome shotgun (WGS) entry which is preliminary data.</text>
</comment>
<organism evidence="1 2">
    <name type="scientific">Candidatus Nealsonbacteria bacterium RIFCSPHIGHO2_02_FULL_43_13</name>
    <dbReference type="NCBI Taxonomy" id="1801668"/>
    <lineage>
        <taxon>Bacteria</taxon>
        <taxon>Candidatus Nealsoniibacteriota</taxon>
    </lineage>
</organism>
<gene>
    <name evidence="1" type="ORF">A3D46_00550</name>
</gene>
<dbReference type="Proteomes" id="UP000178703">
    <property type="component" value="Unassembled WGS sequence"/>
</dbReference>
<reference evidence="1 2" key="1">
    <citation type="journal article" date="2016" name="Nat. Commun.">
        <title>Thousands of microbial genomes shed light on interconnected biogeochemical processes in an aquifer system.</title>
        <authorList>
            <person name="Anantharaman K."/>
            <person name="Brown C.T."/>
            <person name="Hug L.A."/>
            <person name="Sharon I."/>
            <person name="Castelle C.J."/>
            <person name="Probst A.J."/>
            <person name="Thomas B.C."/>
            <person name="Singh A."/>
            <person name="Wilkins M.J."/>
            <person name="Karaoz U."/>
            <person name="Brodie E.L."/>
            <person name="Williams K.H."/>
            <person name="Hubbard S.S."/>
            <person name="Banfield J.F."/>
        </authorList>
    </citation>
    <scope>NUCLEOTIDE SEQUENCE [LARGE SCALE GENOMIC DNA]</scope>
</reference>
<dbReference type="AlphaFoldDB" id="A0A1G2E959"/>
<dbReference type="STRING" id="1801668.A3D46_00550"/>
<evidence type="ECO:0000313" key="2">
    <source>
        <dbReference type="Proteomes" id="UP000178703"/>
    </source>
</evidence>
<proteinExistence type="predicted"/>
<sequence>MNLYPEKIVLNGEEMEVVEVQGRIVTLKGKTGIMAVVGIHQIDPDFNRCGKRIIVLQNPEEDVRRLFADLAKREAWPATGELLIKATFGKNLTTHYILNLLNSFGYFGLGGVINIQYEWRFRLPTKNDAGAAKMIEGDDSLLGFQMHDFGAKGREEYWRSMKGLKIDYFIGRLTNLTKLYKES</sequence>
<evidence type="ECO:0000313" key="1">
    <source>
        <dbReference type="EMBL" id="OGZ22345.1"/>
    </source>
</evidence>
<protein>
    <submittedName>
        <fullName evidence="1">Uncharacterized protein</fullName>
    </submittedName>
</protein>
<accession>A0A1G2E959</accession>